<dbReference type="Proteomes" id="UP001301769">
    <property type="component" value="Unassembled WGS sequence"/>
</dbReference>
<dbReference type="InterPro" id="IPR050341">
    <property type="entry name" value="PP1_catalytic_subunit"/>
</dbReference>
<gene>
    <name evidence="11" type="ORF">QBC37DRAFT_380420</name>
</gene>
<dbReference type="PANTHER" id="PTHR11668:SF300">
    <property type="entry name" value="SERINE_THREONINE-PROTEIN PHOSPHATASE"/>
    <property type="match status" value="1"/>
</dbReference>
<dbReference type="GO" id="GO:0004722">
    <property type="term" value="F:protein serine/threonine phosphatase activity"/>
    <property type="evidence" value="ECO:0007669"/>
    <property type="project" value="UniProtKB-EC"/>
</dbReference>
<evidence type="ECO:0000313" key="12">
    <source>
        <dbReference type="Proteomes" id="UP001301769"/>
    </source>
</evidence>
<sequence>MSLSFLSRQDVESWVPKPAPSKGGSGLVAKLFVAICRTISSLAKRLSRTEATGVYQQCRNEFERLFLWGQGLSVAGGDLDEKLASSKELNFGVLSLLLRLGTVTLQCLSQDVAARSSSLAAQSEDLQSLLNTTEGLLQETEPDEAERPYTPTGSDISDYDVADLIEEISVYVDCLLDLSPSLDNPARDPPAEDLHEASTSPKEIFNVSSEEALIYCRRIRDRFQALPKYLLERLAEANTLRAAALRERRSRPTKSDIFTHDNITESLFSTTDRGVTKTTRSTILSMQSSSLWSRTEPLSVDDDAVSEATFASFATTASASGMGRPRVPPMPETQDGKVHCSICLLHIPNVQTTRNWKKHVFDDLRPYICTIATCADSKSLFSLSGEWARHEDSHALAASSSSECPFCSAGYQSKGPAYYKHVSGHLREVSLYVLPQPVSENEVSDSSDSDPLSSAPDEAGLNKDDKNQQRHPDEDNEGDTDHSGSPGPPKKVGPPTQDRPAEGDETTLASIDNDNTTYETKTDASSSQAGPSSTPAGISSNENYEIDLDSIIDRLLEVRGSQPGKLVQLLENEIRYLCEKSREIFISQPMLLELEAPMAVIGDLHGQYYDLLRAFEYRGFPPEFNYLFLGNYVDYGKQSIETVCLLLAYKIKYPDNFFLLRGNHESGAISRMSGFYDECRRRYNIKLWKSFIDVFNCLPFAAIVEDKIFCCHGGLSPDLSSMEQIRRVMRPADVPDCGLLCDLLWSDPDKDISGWAENDRGVSFTFGPDVVSRFLQKHDLDLIVRGHQVVEDGYEFFANRQLVTLWSAPNYRGEFDNASATMLIDADLLCSFQILKPAEKKPKFGQKQEVKPVKITARASPDPSIDTNTYHLRRTVNMYQNIRSRTLPTVAAIGALAGAYWLGGMSSTNRDPLPMHGHISETLETIGRQGGLPGKVNLTERERGDGSYDPRNTKIMSHTSDTNSKRSADKTRD</sequence>
<keyword evidence="4" id="KW-0904">Protein phosphatase</keyword>
<evidence type="ECO:0000313" key="11">
    <source>
        <dbReference type="EMBL" id="KAK4207101.1"/>
    </source>
</evidence>
<feature type="region of interest" description="Disordered" evidence="9">
    <location>
        <begin position="183"/>
        <end position="202"/>
    </location>
</feature>
<evidence type="ECO:0000256" key="5">
    <source>
        <dbReference type="ARBA" id="ARBA00023211"/>
    </source>
</evidence>
<keyword evidence="3 8" id="KW-0378">Hydrolase</keyword>
<feature type="domain" description="Serine/threonine specific protein phosphatases" evidence="10">
    <location>
        <begin position="660"/>
        <end position="665"/>
    </location>
</feature>
<protein>
    <recommendedName>
        <fullName evidence="8">Serine/threonine-protein phosphatase</fullName>
        <ecNumber evidence="8">3.1.3.16</ecNumber>
    </recommendedName>
</protein>
<name>A0AAN6XUY9_9PEZI</name>
<evidence type="ECO:0000256" key="1">
    <source>
        <dbReference type="ARBA" id="ARBA00001936"/>
    </source>
</evidence>
<evidence type="ECO:0000256" key="3">
    <source>
        <dbReference type="ARBA" id="ARBA00022801"/>
    </source>
</evidence>
<feature type="compositionally biased region" description="Basic and acidic residues" evidence="9">
    <location>
        <begin position="938"/>
        <end position="952"/>
    </location>
</feature>
<feature type="region of interest" description="Disordered" evidence="9">
    <location>
        <begin position="1"/>
        <end position="23"/>
    </location>
</feature>
<dbReference type="SMART" id="SM00156">
    <property type="entry name" value="PP2Ac"/>
    <property type="match status" value="1"/>
</dbReference>
<dbReference type="FunFam" id="3.60.21.10:FF:000026">
    <property type="entry name" value="Serine/threonine-protein phosphatase"/>
    <property type="match status" value="1"/>
</dbReference>
<comment type="catalytic activity">
    <reaction evidence="7 8">
        <text>O-phospho-L-threonyl-[protein] + H2O = L-threonyl-[protein] + phosphate</text>
        <dbReference type="Rhea" id="RHEA:47004"/>
        <dbReference type="Rhea" id="RHEA-COMP:11060"/>
        <dbReference type="Rhea" id="RHEA-COMP:11605"/>
        <dbReference type="ChEBI" id="CHEBI:15377"/>
        <dbReference type="ChEBI" id="CHEBI:30013"/>
        <dbReference type="ChEBI" id="CHEBI:43474"/>
        <dbReference type="ChEBI" id="CHEBI:61977"/>
        <dbReference type="EC" id="3.1.3.16"/>
    </reaction>
</comment>
<dbReference type="GO" id="GO:0005634">
    <property type="term" value="C:nucleus"/>
    <property type="evidence" value="ECO:0007669"/>
    <property type="project" value="TreeGrafter"/>
</dbReference>
<feature type="compositionally biased region" description="Polar residues" evidence="9">
    <location>
        <begin position="507"/>
        <end position="541"/>
    </location>
</feature>
<dbReference type="InterPro" id="IPR006186">
    <property type="entry name" value="Ser/Thr-sp_prot-phosphatase"/>
</dbReference>
<comment type="similarity">
    <text evidence="8">Belongs to the PPP phosphatase family.</text>
</comment>
<reference evidence="11" key="2">
    <citation type="submission" date="2023-05" db="EMBL/GenBank/DDBJ databases">
        <authorList>
            <consortium name="Lawrence Berkeley National Laboratory"/>
            <person name="Steindorff A."/>
            <person name="Hensen N."/>
            <person name="Bonometti L."/>
            <person name="Westerberg I."/>
            <person name="Brannstrom I.O."/>
            <person name="Guillou S."/>
            <person name="Cros-Aarteil S."/>
            <person name="Calhoun S."/>
            <person name="Haridas S."/>
            <person name="Kuo A."/>
            <person name="Mondo S."/>
            <person name="Pangilinan J."/>
            <person name="Riley R."/>
            <person name="Labutti K."/>
            <person name="Andreopoulos B."/>
            <person name="Lipzen A."/>
            <person name="Chen C."/>
            <person name="Yanf M."/>
            <person name="Daum C."/>
            <person name="Ng V."/>
            <person name="Clum A."/>
            <person name="Ohm R."/>
            <person name="Martin F."/>
            <person name="Silar P."/>
            <person name="Natvig D."/>
            <person name="Lalanne C."/>
            <person name="Gautier V."/>
            <person name="Ament-Velasquez S.L."/>
            <person name="Kruys A."/>
            <person name="Hutchinson M.I."/>
            <person name="Powell A.J."/>
            <person name="Barry K."/>
            <person name="Miller A.N."/>
            <person name="Grigoriev I.V."/>
            <person name="Debuchy R."/>
            <person name="Gladieux P."/>
            <person name="Thoren M.H."/>
            <person name="Johannesson H."/>
        </authorList>
    </citation>
    <scope>NUCLEOTIDE SEQUENCE</scope>
    <source>
        <strain evidence="11">PSN293</strain>
    </source>
</reference>
<dbReference type="InterPro" id="IPR004843">
    <property type="entry name" value="Calcineurin-like_PHP"/>
</dbReference>
<feature type="region of interest" description="Disordered" evidence="9">
    <location>
        <begin position="439"/>
        <end position="541"/>
    </location>
</feature>
<feature type="region of interest" description="Disordered" evidence="9">
    <location>
        <begin position="925"/>
        <end position="973"/>
    </location>
</feature>
<dbReference type="CDD" id="cd07414">
    <property type="entry name" value="MPP_PP1_PPKL"/>
    <property type="match status" value="1"/>
</dbReference>
<dbReference type="EMBL" id="MU858320">
    <property type="protein sequence ID" value="KAK4207101.1"/>
    <property type="molecule type" value="Genomic_DNA"/>
</dbReference>
<dbReference type="InterPro" id="IPR029052">
    <property type="entry name" value="Metallo-depent_PP-like"/>
</dbReference>
<dbReference type="GO" id="GO:0007346">
    <property type="term" value="P:regulation of mitotic cell cycle"/>
    <property type="evidence" value="ECO:0007669"/>
    <property type="project" value="TreeGrafter"/>
</dbReference>
<keyword evidence="5" id="KW-0464">Manganese</keyword>
<dbReference type="GO" id="GO:0046872">
    <property type="term" value="F:metal ion binding"/>
    <property type="evidence" value="ECO:0007669"/>
    <property type="project" value="UniProtKB-KW"/>
</dbReference>
<feature type="compositionally biased region" description="Basic and acidic residues" evidence="9">
    <location>
        <begin position="963"/>
        <end position="973"/>
    </location>
</feature>
<keyword evidence="12" id="KW-1185">Reference proteome</keyword>
<dbReference type="Pfam" id="PF00149">
    <property type="entry name" value="Metallophos"/>
    <property type="match status" value="1"/>
</dbReference>
<dbReference type="PANTHER" id="PTHR11668">
    <property type="entry name" value="SERINE/THREONINE PROTEIN PHOSPHATASE"/>
    <property type="match status" value="1"/>
</dbReference>
<evidence type="ECO:0000256" key="6">
    <source>
        <dbReference type="ARBA" id="ARBA00047761"/>
    </source>
</evidence>
<evidence type="ECO:0000256" key="4">
    <source>
        <dbReference type="ARBA" id="ARBA00022912"/>
    </source>
</evidence>
<dbReference type="EC" id="3.1.3.16" evidence="8"/>
<evidence type="ECO:0000256" key="8">
    <source>
        <dbReference type="RuleBase" id="RU004273"/>
    </source>
</evidence>
<dbReference type="SUPFAM" id="SSF56300">
    <property type="entry name" value="Metallo-dependent phosphatases"/>
    <property type="match status" value="1"/>
</dbReference>
<evidence type="ECO:0000256" key="7">
    <source>
        <dbReference type="ARBA" id="ARBA00048336"/>
    </source>
</evidence>
<reference evidence="11" key="1">
    <citation type="journal article" date="2023" name="Mol. Phylogenet. Evol.">
        <title>Genome-scale phylogeny and comparative genomics of the fungal order Sordariales.</title>
        <authorList>
            <person name="Hensen N."/>
            <person name="Bonometti L."/>
            <person name="Westerberg I."/>
            <person name="Brannstrom I.O."/>
            <person name="Guillou S."/>
            <person name="Cros-Aarteil S."/>
            <person name="Calhoun S."/>
            <person name="Haridas S."/>
            <person name="Kuo A."/>
            <person name="Mondo S."/>
            <person name="Pangilinan J."/>
            <person name="Riley R."/>
            <person name="LaButti K."/>
            <person name="Andreopoulos B."/>
            <person name="Lipzen A."/>
            <person name="Chen C."/>
            <person name="Yan M."/>
            <person name="Daum C."/>
            <person name="Ng V."/>
            <person name="Clum A."/>
            <person name="Steindorff A."/>
            <person name="Ohm R.A."/>
            <person name="Martin F."/>
            <person name="Silar P."/>
            <person name="Natvig D.O."/>
            <person name="Lalanne C."/>
            <person name="Gautier V."/>
            <person name="Ament-Velasquez S.L."/>
            <person name="Kruys A."/>
            <person name="Hutchinson M.I."/>
            <person name="Powell A.J."/>
            <person name="Barry K."/>
            <person name="Miller A.N."/>
            <person name="Grigoriev I.V."/>
            <person name="Debuchy R."/>
            <person name="Gladieux P."/>
            <person name="Hiltunen Thoren M."/>
            <person name="Johannesson H."/>
        </authorList>
    </citation>
    <scope>NUCLEOTIDE SEQUENCE</scope>
    <source>
        <strain evidence="11">PSN293</strain>
    </source>
</reference>
<keyword evidence="2" id="KW-0479">Metal-binding</keyword>
<feature type="compositionally biased region" description="Basic and acidic residues" evidence="9">
    <location>
        <begin position="185"/>
        <end position="196"/>
    </location>
</feature>
<comment type="caution">
    <text evidence="11">The sequence shown here is derived from an EMBL/GenBank/DDBJ whole genome shotgun (WGS) entry which is preliminary data.</text>
</comment>
<dbReference type="GO" id="GO:0005737">
    <property type="term" value="C:cytoplasm"/>
    <property type="evidence" value="ECO:0007669"/>
    <property type="project" value="TreeGrafter"/>
</dbReference>
<dbReference type="GO" id="GO:0007059">
    <property type="term" value="P:chromosome segregation"/>
    <property type="evidence" value="ECO:0007669"/>
    <property type="project" value="TreeGrafter"/>
</dbReference>
<organism evidence="11 12">
    <name type="scientific">Rhypophila decipiens</name>
    <dbReference type="NCBI Taxonomy" id="261697"/>
    <lineage>
        <taxon>Eukaryota</taxon>
        <taxon>Fungi</taxon>
        <taxon>Dikarya</taxon>
        <taxon>Ascomycota</taxon>
        <taxon>Pezizomycotina</taxon>
        <taxon>Sordariomycetes</taxon>
        <taxon>Sordariomycetidae</taxon>
        <taxon>Sordariales</taxon>
        <taxon>Naviculisporaceae</taxon>
        <taxon>Rhypophila</taxon>
    </lineage>
</organism>
<proteinExistence type="inferred from homology"/>
<comment type="catalytic activity">
    <reaction evidence="6">
        <text>O-phospho-L-seryl-[protein] + H2O = L-seryl-[protein] + phosphate</text>
        <dbReference type="Rhea" id="RHEA:20629"/>
        <dbReference type="Rhea" id="RHEA-COMP:9863"/>
        <dbReference type="Rhea" id="RHEA-COMP:11604"/>
        <dbReference type="ChEBI" id="CHEBI:15377"/>
        <dbReference type="ChEBI" id="CHEBI:29999"/>
        <dbReference type="ChEBI" id="CHEBI:43474"/>
        <dbReference type="ChEBI" id="CHEBI:83421"/>
        <dbReference type="EC" id="3.1.3.16"/>
    </reaction>
</comment>
<evidence type="ECO:0000256" key="9">
    <source>
        <dbReference type="SAM" id="MobiDB-lite"/>
    </source>
</evidence>
<evidence type="ECO:0000259" key="10">
    <source>
        <dbReference type="PROSITE" id="PS00125"/>
    </source>
</evidence>
<dbReference type="Gene3D" id="3.60.21.10">
    <property type="match status" value="1"/>
</dbReference>
<comment type="cofactor">
    <cofactor evidence="1">
        <name>Mn(2+)</name>
        <dbReference type="ChEBI" id="CHEBI:29035"/>
    </cofactor>
</comment>
<accession>A0AAN6XUY9</accession>
<evidence type="ECO:0000256" key="2">
    <source>
        <dbReference type="ARBA" id="ARBA00022723"/>
    </source>
</evidence>
<dbReference type="Pfam" id="PF16891">
    <property type="entry name" value="STPPase_N"/>
    <property type="match status" value="1"/>
</dbReference>
<dbReference type="PRINTS" id="PR00114">
    <property type="entry name" value="STPHPHTASE"/>
</dbReference>
<dbReference type="AlphaFoldDB" id="A0AAN6XUY9"/>
<dbReference type="PROSITE" id="PS00125">
    <property type="entry name" value="SER_THR_PHOSPHATASE"/>
    <property type="match status" value="1"/>
</dbReference>
<feature type="compositionally biased region" description="Basic and acidic residues" evidence="9">
    <location>
        <begin position="460"/>
        <end position="473"/>
    </location>
</feature>
<dbReference type="InterPro" id="IPR031675">
    <property type="entry name" value="STPPase_N"/>
</dbReference>